<dbReference type="EMBL" id="JASFZW010000013">
    <property type="protein sequence ID" value="KAK2075855.1"/>
    <property type="molecule type" value="Genomic_DNA"/>
</dbReference>
<gene>
    <name evidence="2" type="ORF">QBZ16_001596</name>
</gene>
<evidence type="ECO:0008006" key="4">
    <source>
        <dbReference type="Google" id="ProtNLM"/>
    </source>
</evidence>
<dbReference type="Proteomes" id="UP001255856">
    <property type="component" value="Unassembled WGS sequence"/>
</dbReference>
<sequence>MRALRTRGGHAKGSFFEQGHHTPGGYLFGETPPAPGHHRHWEAWEGPWYFTLGAATLMLTLGLTARPDSSLTHWADKEAEKRIDGTA</sequence>
<evidence type="ECO:0000313" key="2">
    <source>
        <dbReference type="EMBL" id="KAK2075855.1"/>
    </source>
</evidence>
<name>A0AAD9MJ06_PROWI</name>
<keyword evidence="3" id="KW-1185">Reference proteome</keyword>
<dbReference type="AlphaFoldDB" id="A0AAD9MJ06"/>
<dbReference type="PANTHER" id="PTHR40637:SF1">
    <property type="entry name" value="ESSS SUBUNIT OF NADH:UBIQUINONE OXIDOREDUCTASE (COMPLEX I) PROTEIN"/>
    <property type="match status" value="1"/>
</dbReference>
<feature type="region of interest" description="Disordered" evidence="1">
    <location>
        <begin position="1"/>
        <end position="31"/>
    </location>
</feature>
<organism evidence="2 3">
    <name type="scientific">Prototheca wickerhamii</name>
    <dbReference type="NCBI Taxonomy" id="3111"/>
    <lineage>
        <taxon>Eukaryota</taxon>
        <taxon>Viridiplantae</taxon>
        <taxon>Chlorophyta</taxon>
        <taxon>core chlorophytes</taxon>
        <taxon>Trebouxiophyceae</taxon>
        <taxon>Chlorellales</taxon>
        <taxon>Chlorellaceae</taxon>
        <taxon>Prototheca</taxon>
    </lineage>
</organism>
<evidence type="ECO:0000313" key="3">
    <source>
        <dbReference type="Proteomes" id="UP001255856"/>
    </source>
</evidence>
<comment type="caution">
    <text evidence="2">The sequence shown here is derived from an EMBL/GenBank/DDBJ whole genome shotgun (WGS) entry which is preliminary data.</text>
</comment>
<reference evidence="2" key="1">
    <citation type="submission" date="2021-01" db="EMBL/GenBank/DDBJ databases">
        <authorList>
            <person name="Eckstrom K.M.E."/>
        </authorList>
    </citation>
    <scope>NUCLEOTIDE SEQUENCE</scope>
    <source>
        <strain evidence="2">UVCC 0001</strain>
    </source>
</reference>
<feature type="compositionally biased region" description="Basic residues" evidence="1">
    <location>
        <begin position="1"/>
        <end position="10"/>
    </location>
</feature>
<dbReference type="PANTHER" id="PTHR40637">
    <property type="entry name" value="ESSS SUBUNIT OF NADH:UBIQUINONE OXIDOREDUCTASE (COMPLEX I) PROTEIN"/>
    <property type="match status" value="1"/>
</dbReference>
<protein>
    <recommendedName>
        <fullName evidence="4">NADH dehydrogenase [ubiquinone] 1 beta subcomplex subunit 11, mitochondrial</fullName>
    </recommendedName>
</protein>
<accession>A0AAD9MJ06</accession>
<proteinExistence type="predicted"/>
<evidence type="ECO:0000256" key="1">
    <source>
        <dbReference type="SAM" id="MobiDB-lite"/>
    </source>
</evidence>